<dbReference type="SUPFAM" id="SSF89392">
    <property type="entry name" value="Prokaryotic lipoproteins and lipoprotein localization factors"/>
    <property type="match status" value="1"/>
</dbReference>
<keyword evidence="5 10" id="KW-0813">Transport</keyword>
<feature type="chain" id="PRO_5008989183" description="Outer-membrane lipoprotein carrier protein" evidence="10">
    <location>
        <begin position="29"/>
        <end position="228"/>
    </location>
</feature>
<dbReference type="KEGG" id="mpq:ABA45_10025"/>
<dbReference type="Proteomes" id="UP000036406">
    <property type="component" value="Chromosome"/>
</dbReference>
<dbReference type="PANTHER" id="PTHR35869">
    <property type="entry name" value="OUTER-MEMBRANE LIPOPROTEIN CARRIER PROTEIN"/>
    <property type="match status" value="1"/>
</dbReference>
<dbReference type="EMBL" id="CP011494">
    <property type="protein sequence ID" value="AKO52704.1"/>
    <property type="molecule type" value="Genomic_DNA"/>
</dbReference>
<evidence type="ECO:0000256" key="7">
    <source>
        <dbReference type="ARBA" id="ARBA00022764"/>
    </source>
</evidence>
<dbReference type="GO" id="GO:0030288">
    <property type="term" value="C:outer membrane-bounded periplasmic space"/>
    <property type="evidence" value="ECO:0007669"/>
    <property type="project" value="TreeGrafter"/>
</dbReference>
<dbReference type="InterPro" id="IPR029046">
    <property type="entry name" value="LolA/LolB/LppX"/>
</dbReference>
<dbReference type="InterPro" id="IPR004564">
    <property type="entry name" value="OM_lipoprot_carrier_LolA-like"/>
</dbReference>
<dbReference type="RefSeq" id="WP_048385802.1">
    <property type="nucleotide sequence ID" value="NZ_CP011494.1"/>
</dbReference>
<dbReference type="GO" id="GO:0044874">
    <property type="term" value="P:lipoprotein localization to outer membrane"/>
    <property type="evidence" value="ECO:0007669"/>
    <property type="project" value="UniProtKB-UniRule"/>
</dbReference>
<protein>
    <recommendedName>
        <fullName evidence="4 10">Outer-membrane lipoprotein carrier protein</fullName>
    </recommendedName>
</protein>
<dbReference type="InterPro" id="IPR018323">
    <property type="entry name" value="OM_lipoprot_carrier_LolA_Pbac"/>
</dbReference>
<feature type="signal peptide" evidence="10">
    <location>
        <begin position="1"/>
        <end position="28"/>
    </location>
</feature>
<evidence type="ECO:0000256" key="3">
    <source>
        <dbReference type="ARBA" id="ARBA00011245"/>
    </source>
</evidence>
<name>A0A0H4I1A3_9GAMM</name>
<proteinExistence type="inferred from homology"/>
<organism evidence="11 12">
    <name type="scientific">Marinobacter psychrophilus</name>
    <dbReference type="NCBI Taxonomy" id="330734"/>
    <lineage>
        <taxon>Bacteria</taxon>
        <taxon>Pseudomonadati</taxon>
        <taxon>Pseudomonadota</taxon>
        <taxon>Gammaproteobacteria</taxon>
        <taxon>Pseudomonadales</taxon>
        <taxon>Marinobacteraceae</taxon>
        <taxon>Marinobacter</taxon>
    </lineage>
</organism>
<dbReference type="CDD" id="cd16325">
    <property type="entry name" value="LolA"/>
    <property type="match status" value="1"/>
</dbReference>
<comment type="similarity">
    <text evidence="2 10">Belongs to the LolA family.</text>
</comment>
<comment type="subunit">
    <text evidence="3 10">Monomer.</text>
</comment>
<dbReference type="GO" id="GO:0042953">
    <property type="term" value="P:lipoprotein transport"/>
    <property type="evidence" value="ECO:0007669"/>
    <property type="project" value="InterPro"/>
</dbReference>
<evidence type="ECO:0000256" key="1">
    <source>
        <dbReference type="ARBA" id="ARBA00004418"/>
    </source>
</evidence>
<evidence type="ECO:0000256" key="4">
    <source>
        <dbReference type="ARBA" id="ARBA00014035"/>
    </source>
</evidence>
<evidence type="ECO:0000256" key="9">
    <source>
        <dbReference type="ARBA" id="ARBA00023186"/>
    </source>
</evidence>
<keyword evidence="6 10" id="KW-0732">Signal</keyword>
<evidence type="ECO:0000256" key="6">
    <source>
        <dbReference type="ARBA" id="ARBA00022729"/>
    </source>
</evidence>
<keyword evidence="9 10" id="KW-0143">Chaperone</keyword>
<dbReference type="Gene3D" id="2.50.20.10">
    <property type="entry name" value="Lipoprotein localisation LolA/LolB/LppX"/>
    <property type="match status" value="1"/>
</dbReference>
<dbReference type="Pfam" id="PF03548">
    <property type="entry name" value="LolA"/>
    <property type="match status" value="1"/>
</dbReference>
<dbReference type="PANTHER" id="PTHR35869:SF1">
    <property type="entry name" value="OUTER-MEMBRANE LIPOPROTEIN CARRIER PROTEIN"/>
    <property type="match status" value="1"/>
</dbReference>
<reference evidence="11 12" key="1">
    <citation type="submission" date="2015-05" db="EMBL/GenBank/DDBJ databases">
        <title>Complete genome of Marinobacter psychrophilus strain 20041T isolated from sea-ice of the Canadian Basin.</title>
        <authorList>
            <person name="Song L."/>
            <person name="Ren L."/>
            <person name="Yu Y."/>
            <person name="Wang X."/>
        </authorList>
    </citation>
    <scope>NUCLEOTIDE SEQUENCE [LARGE SCALE GENOMIC DNA]</scope>
    <source>
        <strain evidence="11 12">20041</strain>
    </source>
</reference>
<keyword evidence="8 10" id="KW-0653">Protein transport</keyword>
<evidence type="ECO:0000256" key="10">
    <source>
        <dbReference type="HAMAP-Rule" id="MF_00240"/>
    </source>
</evidence>
<evidence type="ECO:0000313" key="12">
    <source>
        <dbReference type="Proteomes" id="UP000036406"/>
    </source>
</evidence>
<keyword evidence="12" id="KW-1185">Reference proteome</keyword>
<dbReference type="NCBIfam" id="TIGR00547">
    <property type="entry name" value="lolA"/>
    <property type="match status" value="1"/>
</dbReference>
<evidence type="ECO:0000256" key="8">
    <source>
        <dbReference type="ARBA" id="ARBA00022927"/>
    </source>
</evidence>
<evidence type="ECO:0000256" key="2">
    <source>
        <dbReference type="ARBA" id="ARBA00007615"/>
    </source>
</evidence>
<comment type="subcellular location">
    <subcellularLocation>
        <location evidence="1 10">Periplasm</location>
    </subcellularLocation>
</comment>
<dbReference type="HAMAP" id="MF_00240">
    <property type="entry name" value="LolA"/>
    <property type="match status" value="1"/>
</dbReference>
<evidence type="ECO:0000256" key="5">
    <source>
        <dbReference type="ARBA" id="ARBA00022448"/>
    </source>
</evidence>
<accession>A0A0H4I1A3</accession>
<sequence precursor="true">MANKSTTGVLKQLATALFAMILTSAATAAVSDDLQKEGLHKDAATQLAALLRGYQTYQADFIQIVVGNGGESVQESHGSMKAKRPGMFYWESKAPMAQYIVSNGDEVSVYDPDLEQVTVHKLNSDVQATPALLLSGEVDNLAQTYDVSTRRMGDNIREFTLTPKSPDSLFVALRMSFFDGQLQEMRMEDSLSQISIMSFDDIVLNADIAASVFKLDYPAGVDIIRDGS</sequence>
<dbReference type="PATRIC" id="fig|330734.3.peg.2108"/>
<evidence type="ECO:0000313" key="11">
    <source>
        <dbReference type="EMBL" id="AKO52704.1"/>
    </source>
</evidence>
<dbReference type="STRING" id="330734.ABA45_10025"/>
<comment type="function">
    <text evidence="10">Participates in the translocation of lipoproteins from the inner membrane to the outer membrane. Only forms a complex with a lipoprotein if the residue after the N-terminal Cys is not an aspartate (The Asp acts as a targeting signal to indicate that the lipoprotein should stay in the inner membrane).</text>
</comment>
<keyword evidence="7 10" id="KW-0574">Periplasm</keyword>
<gene>
    <name evidence="10" type="primary">lolA</name>
    <name evidence="11" type="ORF">ABA45_10025</name>
</gene>
<dbReference type="AlphaFoldDB" id="A0A0H4I1A3"/>